<keyword evidence="1" id="KW-0732">Signal</keyword>
<dbReference type="InterPro" id="IPR036179">
    <property type="entry name" value="Ig-like_dom_sf"/>
</dbReference>
<feature type="signal peptide" evidence="1">
    <location>
        <begin position="1"/>
        <end position="30"/>
    </location>
</feature>
<comment type="caution">
    <text evidence="2">The sequence shown here is derived from an EMBL/GenBank/DDBJ whole genome shotgun (WGS) entry which is preliminary data.</text>
</comment>
<protein>
    <recommendedName>
        <fullName evidence="4">Ig-like domain-containing protein</fullName>
    </recommendedName>
</protein>
<dbReference type="EMBL" id="PDJJ01000001">
    <property type="protein sequence ID" value="PFG44043.1"/>
    <property type="molecule type" value="Genomic_DNA"/>
</dbReference>
<keyword evidence="3" id="KW-1185">Reference proteome</keyword>
<dbReference type="InterPro" id="IPR013783">
    <property type="entry name" value="Ig-like_fold"/>
</dbReference>
<evidence type="ECO:0008006" key="4">
    <source>
        <dbReference type="Google" id="ProtNLM"/>
    </source>
</evidence>
<dbReference type="SUPFAM" id="SSF48726">
    <property type="entry name" value="Immunoglobulin"/>
    <property type="match status" value="1"/>
</dbReference>
<accession>A0A2A9EZ59</accession>
<sequence>MQITLSPRARVRAGLVAALTAATLATTGLGATATAAVAPVASSVHVVAASKTTPTISGTVKVGSRLTAKPGTWPSGTTLTYAWKVAGTTVGTRKTFTPKASHRGKTLQLVVTGKRPGHAKVVRKSAKKTVAAGTFSAATPKISGTAKVGSTLKVTRGTWTPAPSSFAYRWYADGRAISGATGTSFKVTTAQLGDKITVKVTGKRAGYTTKTRASAATATVTRVAPRITDQPDNTYVLAGDTVRFSVTASGSGLSYQWQRRAFGEDVWKNLSGRTTSALSFTARAVDTLAEYRVVVKNSGGSATSKAAGLLVDSTESDPYPAETAYVGNYWLQMVSPTEAVNMGDGTTWLVAGVAACALSDDVSSTPYWDLYSRYRTSNGAWYTGTESDYGIDEDGCGVVVIEATVPTATARGGIWAITDWSGESEFGPTTQYVDGLN</sequence>
<dbReference type="RefSeq" id="WP_098464312.1">
    <property type="nucleotide sequence ID" value="NZ_PDJJ01000001.1"/>
</dbReference>
<dbReference type="AlphaFoldDB" id="A0A2A9EZ59"/>
<dbReference type="Gene3D" id="2.60.40.10">
    <property type="entry name" value="Immunoglobulins"/>
    <property type="match status" value="1"/>
</dbReference>
<proteinExistence type="predicted"/>
<name>A0A2A9EZ59_9MICO</name>
<feature type="chain" id="PRO_5012111711" description="Ig-like domain-containing protein" evidence="1">
    <location>
        <begin position="31"/>
        <end position="437"/>
    </location>
</feature>
<dbReference type="OrthoDB" id="614750at2"/>
<organism evidence="2 3">
    <name type="scientific">Isoptericola jiangsuensis</name>
    <dbReference type="NCBI Taxonomy" id="548579"/>
    <lineage>
        <taxon>Bacteria</taxon>
        <taxon>Bacillati</taxon>
        <taxon>Actinomycetota</taxon>
        <taxon>Actinomycetes</taxon>
        <taxon>Micrococcales</taxon>
        <taxon>Promicromonosporaceae</taxon>
        <taxon>Isoptericola</taxon>
    </lineage>
</organism>
<evidence type="ECO:0000313" key="2">
    <source>
        <dbReference type="EMBL" id="PFG44043.1"/>
    </source>
</evidence>
<dbReference type="Gene3D" id="2.60.40.2700">
    <property type="match status" value="2"/>
</dbReference>
<gene>
    <name evidence="2" type="ORF">ATJ88_2760</name>
</gene>
<evidence type="ECO:0000313" key="3">
    <source>
        <dbReference type="Proteomes" id="UP000224130"/>
    </source>
</evidence>
<reference evidence="2 3" key="1">
    <citation type="submission" date="2017-10" db="EMBL/GenBank/DDBJ databases">
        <title>Sequencing the genomes of 1000 actinobacteria strains.</title>
        <authorList>
            <person name="Klenk H.-P."/>
        </authorList>
    </citation>
    <scope>NUCLEOTIDE SEQUENCE [LARGE SCALE GENOMIC DNA]</scope>
    <source>
        <strain evidence="2 3">DSM 21863</strain>
    </source>
</reference>
<dbReference type="Proteomes" id="UP000224130">
    <property type="component" value="Unassembled WGS sequence"/>
</dbReference>
<dbReference type="GO" id="GO:0005975">
    <property type="term" value="P:carbohydrate metabolic process"/>
    <property type="evidence" value="ECO:0007669"/>
    <property type="project" value="UniProtKB-ARBA"/>
</dbReference>
<evidence type="ECO:0000256" key="1">
    <source>
        <dbReference type="SAM" id="SignalP"/>
    </source>
</evidence>